<feature type="chain" id="PRO_5011723052" description="Tetratricopeptide repeat protein" evidence="1">
    <location>
        <begin position="25"/>
        <end position="600"/>
    </location>
</feature>
<name>A0A1I7K345_9BURK</name>
<dbReference type="Proteomes" id="UP000199391">
    <property type="component" value="Unassembled WGS sequence"/>
</dbReference>
<reference evidence="3" key="1">
    <citation type="submission" date="2016-10" db="EMBL/GenBank/DDBJ databases">
        <authorList>
            <person name="Varghese N."/>
            <person name="Submissions S."/>
        </authorList>
    </citation>
    <scope>NUCLEOTIDE SEQUENCE [LARGE SCALE GENOMIC DNA]</scope>
    <source>
        <strain evidence="3">CGMCC 1.11014</strain>
    </source>
</reference>
<feature type="signal peptide" evidence="1">
    <location>
        <begin position="1"/>
        <end position="24"/>
    </location>
</feature>
<dbReference type="AlphaFoldDB" id="A0A1I7K345"/>
<dbReference type="EMBL" id="FPBO01000014">
    <property type="protein sequence ID" value="SFU91805.1"/>
    <property type="molecule type" value="Genomic_DNA"/>
</dbReference>
<keyword evidence="3" id="KW-1185">Reference proteome</keyword>
<evidence type="ECO:0000313" key="2">
    <source>
        <dbReference type="EMBL" id="SFU91805.1"/>
    </source>
</evidence>
<sequence length="600" mass="65908">MGYFLKEAGLAAAVLLCGAASVNAQQAATPTQSVAVKGYKNASPWFKAESQHFIVFSNTSNADVTQLLKNLEKLDHVLRIYTKDFQAGAVSQQKMTLYYHDRIGGFNDAVSGQPEEAVGLYNSCAGGVQGYGVHLERIAGLNNEQLATSTLNNSLSYAFEAYARHFLYRYTDIRTPSSYIDGFAQYFSTIRFSDNQMSIGRVPPSVARYVYFVDKGRSHRLTYQDIFEPKEAKDPASSDEPAVRLEYQAKSWLLAHYMLSSNDNLPRRDKYLNLVHQEVPAGKALDEAFELKGADIGDTMWRYRLKGIQVLQLEMPDLPSAQPSFTSLPESSTDFLLADAGLRSCPDAKTGQALLRTVSQHPGGVPNNDTARLTVGRAHVDWGKAEDALPHLADAARKDASSHEAAYLLGLANLRLAAQRKDAEAAPYLEAAATQLARARVLNPRSPEAAYAAHQLGLRAAGPPDKQTLEAAVAAWRYGHEVNTYARSAALSYAYLGRSAEADNALTVLAHNARDPEMAKWAKAWQARLGAGVTRADLAAEMRREPAQRGAFKEWTVAGENLMQTVEYNAGIEDMGKYLETMRLSNPMSEKTHFVAPSKK</sequence>
<organism evidence="2 3">
    <name type="scientific">Pseudoduganella namucuonensis</name>
    <dbReference type="NCBI Taxonomy" id="1035707"/>
    <lineage>
        <taxon>Bacteria</taxon>
        <taxon>Pseudomonadati</taxon>
        <taxon>Pseudomonadota</taxon>
        <taxon>Betaproteobacteria</taxon>
        <taxon>Burkholderiales</taxon>
        <taxon>Oxalobacteraceae</taxon>
        <taxon>Telluria group</taxon>
        <taxon>Pseudoduganella</taxon>
    </lineage>
</organism>
<evidence type="ECO:0000313" key="3">
    <source>
        <dbReference type="Proteomes" id="UP000199391"/>
    </source>
</evidence>
<gene>
    <name evidence="2" type="ORF">SAMN05216552_1014121</name>
</gene>
<dbReference type="RefSeq" id="WP_093556627.1">
    <property type="nucleotide sequence ID" value="NZ_FPBO01000014.1"/>
</dbReference>
<proteinExistence type="predicted"/>
<keyword evidence="1" id="KW-0732">Signal</keyword>
<dbReference type="OrthoDB" id="5523615at2"/>
<accession>A0A1I7K345</accession>
<protein>
    <recommendedName>
        <fullName evidence="4">Tetratricopeptide repeat protein</fullName>
    </recommendedName>
</protein>
<evidence type="ECO:0000256" key="1">
    <source>
        <dbReference type="SAM" id="SignalP"/>
    </source>
</evidence>
<evidence type="ECO:0008006" key="4">
    <source>
        <dbReference type="Google" id="ProtNLM"/>
    </source>
</evidence>